<protein>
    <submittedName>
        <fullName evidence="3">Deazaflavin-dependent oxidoreductase, nitroreductase family</fullName>
    </submittedName>
</protein>
<dbReference type="NCBIfam" id="TIGR00026">
    <property type="entry name" value="hi_GC_TIGR00026"/>
    <property type="match status" value="1"/>
</dbReference>
<dbReference type="AlphaFoldDB" id="A0A1G6TUG7"/>
<dbReference type="Pfam" id="PF04075">
    <property type="entry name" value="F420H2_quin_red"/>
    <property type="match status" value="1"/>
</dbReference>
<comment type="catalytic activity">
    <reaction evidence="2">
        <text>oxidized coenzyme F420-(gamma-L-Glu)(n) + a quinol + H(+) = reduced coenzyme F420-(gamma-L-Glu)(n) + a quinone</text>
        <dbReference type="Rhea" id="RHEA:39663"/>
        <dbReference type="Rhea" id="RHEA-COMP:12939"/>
        <dbReference type="Rhea" id="RHEA-COMP:14378"/>
        <dbReference type="ChEBI" id="CHEBI:15378"/>
        <dbReference type="ChEBI" id="CHEBI:24646"/>
        <dbReference type="ChEBI" id="CHEBI:132124"/>
        <dbReference type="ChEBI" id="CHEBI:133980"/>
        <dbReference type="ChEBI" id="CHEBI:139511"/>
    </reaction>
</comment>
<dbReference type="InterPro" id="IPR004378">
    <property type="entry name" value="F420H2_quin_Rdtase"/>
</dbReference>
<sequence>MGLLTPLAVRIGALPWMPKLLPQVVWTDRRLQSLTGGRYSVLDIAGLPNLVLTVVGRKSGLPRSTPLLCVPYDGRWLVAGSYFGGPDMPVWVHNLRAAGEATVRVGRTSYDVTAREVTGDERAELWQVMLRTWPNFATYEKRTDRVIPVFELAPRT</sequence>
<dbReference type="OrthoDB" id="8225825at2"/>
<proteinExistence type="inferred from homology"/>
<name>A0A1G6TUG7_9ACTN</name>
<dbReference type="InterPro" id="IPR012349">
    <property type="entry name" value="Split_barrel_FMN-bd"/>
</dbReference>
<evidence type="ECO:0000256" key="1">
    <source>
        <dbReference type="ARBA" id="ARBA00008710"/>
    </source>
</evidence>
<organism evidence="3 4">
    <name type="scientific">Nocardioides lianchengensis</name>
    <dbReference type="NCBI Taxonomy" id="1045774"/>
    <lineage>
        <taxon>Bacteria</taxon>
        <taxon>Bacillati</taxon>
        <taxon>Actinomycetota</taxon>
        <taxon>Actinomycetes</taxon>
        <taxon>Propionibacteriales</taxon>
        <taxon>Nocardioidaceae</taxon>
        <taxon>Nocardioides</taxon>
    </lineage>
</organism>
<dbReference type="Gene3D" id="2.30.110.10">
    <property type="entry name" value="Electron Transport, Fmn-binding Protein, Chain A"/>
    <property type="match status" value="1"/>
</dbReference>
<dbReference type="PANTHER" id="PTHR39428:SF3">
    <property type="entry name" value="DEAZAFLAVIN-DEPENDENT NITROREDUCTASE"/>
    <property type="match status" value="1"/>
</dbReference>
<dbReference type="STRING" id="1045774.SAMN05421872_107175"/>
<evidence type="ECO:0000313" key="3">
    <source>
        <dbReference type="EMBL" id="SDD31955.1"/>
    </source>
</evidence>
<dbReference type="EMBL" id="FMZM01000007">
    <property type="protein sequence ID" value="SDD31955.1"/>
    <property type="molecule type" value="Genomic_DNA"/>
</dbReference>
<evidence type="ECO:0000313" key="4">
    <source>
        <dbReference type="Proteomes" id="UP000199034"/>
    </source>
</evidence>
<dbReference type="GO" id="GO:0005886">
    <property type="term" value="C:plasma membrane"/>
    <property type="evidence" value="ECO:0007669"/>
    <property type="project" value="TreeGrafter"/>
</dbReference>
<dbReference type="GO" id="GO:0016491">
    <property type="term" value="F:oxidoreductase activity"/>
    <property type="evidence" value="ECO:0007669"/>
    <property type="project" value="InterPro"/>
</dbReference>
<comment type="similarity">
    <text evidence="1">Belongs to the F420H(2)-dependent quinone reductase family.</text>
</comment>
<dbReference type="Proteomes" id="UP000199034">
    <property type="component" value="Unassembled WGS sequence"/>
</dbReference>
<dbReference type="SUPFAM" id="SSF50475">
    <property type="entry name" value="FMN-binding split barrel"/>
    <property type="match status" value="1"/>
</dbReference>
<dbReference type="PANTHER" id="PTHR39428">
    <property type="entry name" value="F420H(2)-DEPENDENT QUINONE REDUCTASE RV1261C"/>
    <property type="match status" value="1"/>
</dbReference>
<evidence type="ECO:0000256" key="2">
    <source>
        <dbReference type="ARBA" id="ARBA00049106"/>
    </source>
</evidence>
<gene>
    <name evidence="3" type="ORF">SAMN05421872_107175</name>
</gene>
<dbReference type="GO" id="GO:0070967">
    <property type="term" value="F:coenzyme F420 binding"/>
    <property type="evidence" value="ECO:0007669"/>
    <property type="project" value="TreeGrafter"/>
</dbReference>
<keyword evidence="4" id="KW-1185">Reference proteome</keyword>
<dbReference type="RefSeq" id="WP_090857140.1">
    <property type="nucleotide sequence ID" value="NZ_FMZM01000007.1"/>
</dbReference>
<reference evidence="3 4" key="1">
    <citation type="submission" date="2016-10" db="EMBL/GenBank/DDBJ databases">
        <authorList>
            <person name="de Groot N.N."/>
        </authorList>
    </citation>
    <scope>NUCLEOTIDE SEQUENCE [LARGE SCALE GENOMIC DNA]</scope>
    <source>
        <strain evidence="3 4">CGMCC 4.6858</strain>
    </source>
</reference>
<accession>A0A1G6TUG7</accession>